<dbReference type="CDD" id="cd04645">
    <property type="entry name" value="LbH_gamma_CA_like"/>
    <property type="match status" value="1"/>
</dbReference>
<reference evidence="2 3" key="1">
    <citation type="submission" date="2016-10" db="EMBL/GenBank/DDBJ databases">
        <authorList>
            <person name="de Groot N.N."/>
        </authorList>
    </citation>
    <scope>NUCLEOTIDE SEQUENCE [LARGE SCALE GENOMIC DNA]</scope>
    <source>
        <strain evidence="2 3">S137</strain>
    </source>
</reference>
<evidence type="ECO:0000313" key="3">
    <source>
        <dbReference type="Proteomes" id="UP000182412"/>
    </source>
</evidence>
<dbReference type="SUPFAM" id="SSF51161">
    <property type="entry name" value="Trimeric LpxA-like enzymes"/>
    <property type="match status" value="1"/>
</dbReference>
<dbReference type="InterPro" id="IPR001451">
    <property type="entry name" value="Hexapep"/>
</dbReference>
<dbReference type="Proteomes" id="UP000182412">
    <property type="component" value="Unassembled WGS sequence"/>
</dbReference>
<dbReference type="RefSeq" id="WP_074573390.1">
    <property type="nucleotide sequence ID" value="NZ_FNJQ01000041.1"/>
</dbReference>
<dbReference type="PANTHER" id="PTHR13061">
    <property type="entry name" value="DYNACTIN SUBUNIT P25"/>
    <property type="match status" value="1"/>
</dbReference>
<keyword evidence="2" id="KW-0808">Transferase</keyword>
<dbReference type="PANTHER" id="PTHR13061:SF29">
    <property type="entry name" value="GAMMA CARBONIC ANHYDRASE-LIKE 1, MITOCHONDRIAL-RELATED"/>
    <property type="match status" value="1"/>
</dbReference>
<dbReference type="AlphaFoldDB" id="A0A1H0UYZ6"/>
<evidence type="ECO:0000256" key="1">
    <source>
        <dbReference type="SAM" id="Coils"/>
    </source>
</evidence>
<dbReference type="InterPro" id="IPR047324">
    <property type="entry name" value="LbH_gamma_CA-like"/>
</dbReference>
<dbReference type="InterPro" id="IPR050484">
    <property type="entry name" value="Transf_Hexapept/Carb_Anhydrase"/>
</dbReference>
<gene>
    <name evidence="2" type="ORF">SAMN05216366_1417</name>
</gene>
<name>A0A1H0UYZ6_SELRU</name>
<keyword evidence="1" id="KW-0175">Coiled coil</keyword>
<dbReference type="OrthoDB" id="9803036at2"/>
<proteinExistence type="predicted"/>
<sequence>MSTILSYKGKTPVMGKDVFMAPSAVVVGDVEIGEGTSLWFNAVVRGDFQKLTIGKNCNIQDNCTIHVMADEPSEIGDHVIIGHNAVVHAKKIGNNCLIGMGSIILGYTEIGDNVVIGAGTQLTQHKKIPSNSLVYGNPAQIIRALREDEIEALQVSADNYRQVAEIYQAELDKLNNK</sequence>
<protein>
    <submittedName>
        <fullName evidence="2">Carbonic anhydrase or acetyltransferase, isoleucine patch superfamily</fullName>
    </submittedName>
</protein>
<dbReference type="GO" id="GO:0016740">
    <property type="term" value="F:transferase activity"/>
    <property type="evidence" value="ECO:0007669"/>
    <property type="project" value="UniProtKB-KW"/>
</dbReference>
<dbReference type="Pfam" id="PF00132">
    <property type="entry name" value="Hexapep"/>
    <property type="match status" value="1"/>
</dbReference>
<feature type="coiled-coil region" evidence="1">
    <location>
        <begin position="150"/>
        <end position="177"/>
    </location>
</feature>
<accession>A0A1H0UYZ6</accession>
<dbReference type="Gene3D" id="2.160.10.10">
    <property type="entry name" value="Hexapeptide repeat proteins"/>
    <property type="match status" value="1"/>
</dbReference>
<organism evidence="2 3">
    <name type="scientific">Selenomonas ruminantium</name>
    <dbReference type="NCBI Taxonomy" id="971"/>
    <lineage>
        <taxon>Bacteria</taxon>
        <taxon>Bacillati</taxon>
        <taxon>Bacillota</taxon>
        <taxon>Negativicutes</taxon>
        <taxon>Selenomonadales</taxon>
        <taxon>Selenomonadaceae</taxon>
        <taxon>Selenomonas</taxon>
    </lineage>
</organism>
<evidence type="ECO:0000313" key="2">
    <source>
        <dbReference type="EMBL" id="SDP71509.1"/>
    </source>
</evidence>
<dbReference type="InterPro" id="IPR011004">
    <property type="entry name" value="Trimer_LpxA-like_sf"/>
</dbReference>
<dbReference type="EMBL" id="FNJQ01000041">
    <property type="protein sequence ID" value="SDP71509.1"/>
    <property type="molecule type" value="Genomic_DNA"/>
</dbReference>